<evidence type="ECO:0000256" key="1">
    <source>
        <dbReference type="SAM" id="MobiDB-lite"/>
    </source>
</evidence>
<reference evidence="2 3" key="1">
    <citation type="submission" date="2024-05" db="EMBL/GenBank/DDBJ databases">
        <title>Genome sequencing and assembly of Indian major carp, Cirrhinus mrigala (Hamilton, 1822).</title>
        <authorList>
            <person name="Mohindra V."/>
            <person name="Chowdhury L.M."/>
            <person name="Lal K."/>
            <person name="Jena J.K."/>
        </authorList>
    </citation>
    <scope>NUCLEOTIDE SEQUENCE [LARGE SCALE GENOMIC DNA]</scope>
    <source>
        <strain evidence="2">CM1030</strain>
        <tissue evidence="2">Blood</tissue>
    </source>
</reference>
<name>A0ABD0Q904_CIRMR</name>
<dbReference type="EMBL" id="JAMKFB020000010">
    <property type="protein sequence ID" value="KAL0182734.1"/>
    <property type="molecule type" value="Genomic_DNA"/>
</dbReference>
<evidence type="ECO:0000313" key="3">
    <source>
        <dbReference type="Proteomes" id="UP001529510"/>
    </source>
</evidence>
<dbReference type="AlphaFoldDB" id="A0ABD0Q904"/>
<protein>
    <submittedName>
        <fullName evidence="2">Uncharacterized protein</fullName>
    </submittedName>
</protein>
<feature type="compositionally biased region" description="Polar residues" evidence="1">
    <location>
        <begin position="9"/>
        <end position="19"/>
    </location>
</feature>
<accession>A0ABD0Q904</accession>
<dbReference type="Proteomes" id="UP001529510">
    <property type="component" value="Unassembled WGS sequence"/>
</dbReference>
<proteinExistence type="predicted"/>
<comment type="caution">
    <text evidence="2">The sequence shown here is derived from an EMBL/GenBank/DDBJ whole genome shotgun (WGS) entry which is preliminary data.</text>
</comment>
<feature type="compositionally biased region" description="Basic and acidic residues" evidence="1">
    <location>
        <begin position="66"/>
        <end position="79"/>
    </location>
</feature>
<feature type="compositionally biased region" description="Acidic residues" evidence="1">
    <location>
        <begin position="29"/>
        <end position="59"/>
    </location>
</feature>
<feature type="region of interest" description="Disordered" evidence="1">
    <location>
        <begin position="1"/>
        <end position="79"/>
    </location>
</feature>
<gene>
    <name evidence="2" type="ORF">M9458_022109</name>
</gene>
<keyword evidence="3" id="KW-1185">Reference proteome</keyword>
<feature type="non-terminal residue" evidence="2">
    <location>
        <position position="1"/>
    </location>
</feature>
<evidence type="ECO:0000313" key="2">
    <source>
        <dbReference type="EMBL" id="KAL0182734.1"/>
    </source>
</evidence>
<organism evidence="2 3">
    <name type="scientific">Cirrhinus mrigala</name>
    <name type="common">Mrigala</name>
    <dbReference type="NCBI Taxonomy" id="683832"/>
    <lineage>
        <taxon>Eukaryota</taxon>
        <taxon>Metazoa</taxon>
        <taxon>Chordata</taxon>
        <taxon>Craniata</taxon>
        <taxon>Vertebrata</taxon>
        <taxon>Euteleostomi</taxon>
        <taxon>Actinopterygii</taxon>
        <taxon>Neopterygii</taxon>
        <taxon>Teleostei</taxon>
        <taxon>Ostariophysi</taxon>
        <taxon>Cypriniformes</taxon>
        <taxon>Cyprinidae</taxon>
        <taxon>Labeoninae</taxon>
        <taxon>Labeonini</taxon>
        <taxon>Cirrhinus</taxon>
    </lineage>
</organism>
<sequence length="79" mass="8665">SLGMDGLQPLSSDSATLAMQQAMLGGTEDSMDGTEEEDDDEEEEEGIDEEEDEEEDEESEGGRQMARRDLGLNHNEGLE</sequence>